<dbReference type="EMBL" id="LAZR01037163">
    <property type="protein sequence ID" value="KKL22922.1"/>
    <property type="molecule type" value="Genomic_DNA"/>
</dbReference>
<sequence length="86" mass="8781">MVTIAFIGLVGLTLIIVRGTIFGPLQRLWPAFFGCGQCVGMWVGMGAGASGIVTIGHGRVLDAIIVGGATSILALLTAAVLLKLDE</sequence>
<accession>A0A0F9C9D4</accession>
<keyword evidence="1" id="KW-0812">Transmembrane</keyword>
<name>A0A0F9C9D4_9ZZZZ</name>
<keyword evidence="1" id="KW-1133">Transmembrane helix</keyword>
<proteinExistence type="predicted"/>
<gene>
    <name evidence="2" type="ORF">LCGC14_2430550</name>
</gene>
<feature type="transmembrane region" description="Helical" evidence="1">
    <location>
        <begin position="60"/>
        <end position="82"/>
    </location>
</feature>
<evidence type="ECO:0000313" key="2">
    <source>
        <dbReference type="EMBL" id="KKL22922.1"/>
    </source>
</evidence>
<reference evidence="2" key="1">
    <citation type="journal article" date="2015" name="Nature">
        <title>Complex archaea that bridge the gap between prokaryotes and eukaryotes.</title>
        <authorList>
            <person name="Spang A."/>
            <person name="Saw J.H."/>
            <person name="Jorgensen S.L."/>
            <person name="Zaremba-Niedzwiedzka K."/>
            <person name="Martijn J."/>
            <person name="Lind A.E."/>
            <person name="van Eijk R."/>
            <person name="Schleper C."/>
            <person name="Guy L."/>
            <person name="Ettema T.J."/>
        </authorList>
    </citation>
    <scope>NUCLEOTIDE SEQUENCE</scope>
</reference>
<feature type="transmembrane region" description="Helical" evidence="1">
    <location>
        <begin position="29"/>
        <end position="53"/>
    </location>
</feature>
<comment type="caution">
    <text evidence="2">The sequence shown here is derived from an EMBL/GenBank/DDBJ whole genome shotgun (WGS) entry which is preliminary data.</text>
</comment>
<keyword evidence="1" id="KW-0472">Membrane</keyword>
<evidence type="ECO:0000256" key="1">
    <source>
        <dbReference type="SAM" id="Phobius"/>
    </source>
</evidence>
<dbReference type="AlphaFoldDB" id="A0A0F9C9D4"/>
<protein>
    <submittedName>
        <fullName evidence="2">Uncharacterized protein</fullName>
    </submittedName>
</protein>
<organism evidence="2">
    <name type="scientific">marine sediment metagenome</name>
    <dbReference type="NCBI Taxonomy" id="412755"/>
    <lineage>
        <taxon>unclassified sequences</taxon>
        <taxon>metagenomes</taxon>
        <taxon>ecological metagenomes</taxon>
    </lineage>
</organism>